<proteinExistence type="predicted"/>
<sequence>MALPGGIDNLVCKSSGYLIHASTIIKFIDDKIFCPTERLEVITGAKEEDFGPRPFAALDQLYTQILDQLFAARLLWEGPKVGHIEQLLELDPGGLRLILRGLRSLVNKKKENGSDSSDWSLQSEIVVHHTSFSDFLQDPKRAGKFYISGGPHLPKTWCYRYEDPSANRQGHVSWWFRTSSVFKFIAAVEPSSDLLHLLRHFNPDFWFENLERESAVDSVLAWLKHSDSLLWDKTSGSLRSMLQIFHGEVDKERIYSNLKYFKWYLEGWTNDLKLCPPCPLLLRVLCDLEPYFDDPEDPELWEYHDIVHWLECIYSCSSDISSADFNLNAIIRNFDKRSAHCGLELKPQTIKIAQPAAASQDGRDMVNILRNKGEVRETVEQWTLFLHFLCITKTIWLARRLEAAVRSYRCRFLGSSIAVGNKYLAGCTCGGEGGLPVWSQVETTGSCTIPFRVPGFESVTVWNAAVHRTSRPIDRHGCSGEISWLNLRDADQMRGVQMSKDIDAPGDL</sequence>
<evidence type="ECO:0000313" key="1">
    <source>
        <dbReference type="EMBL" id="KAJ7314245.1"/>
    </source>
</evidence>
<evidence type="ECO:0000313" key="2">
    <source>
        <dbReference type="Proteomes" id="UP001218218"/>
    </source>
</evidence>
<dbReference type="EMBL" id="JARIHO010000068">
    <property type="protein sequence ID" value="KAJ7314245.1"/>
    <property type="molecule type" value="Genomic_DNA"/>
</dbReference>
<comment type="caution">
    <text evidence="1">The sequence shown here is derived from an EMBL/GenBank/DDBJ whole genome shotgun (WGS) entry which is preliminary data.</text>
</comment>
<name>A0AAD6Z9T7_9AGAR</name>
<organism evidence="1 2">
    <name type="scientific">Mycena albidolilacea</name>
    <dbReference type="NCBI Taxonomy" id="1033008"/>
    <lineage>
        <taxon>Eukaryota</taxon>
        <taxon>Fungi</taxon>
        <taxon>Dikarya</taxon>
        <taxon>Basidiomycota</taxon>
        <taxon>Agaricomycotina</taxon>
        <taxon>Agaricomycetes</taxon>
        <taxon>Agaricomycetidae</taxon>
        <taxon>Agaricales</taxon>
        <taxon>Marasmiineae</taxon>
        <taxon>Mycenaceae</taxon>
        <taxon>Mycena</taxon>
    </lineage>
</organism>
<gene>
    <name evidence="1" type="ORF">DFH08DRAFT_821602</name>
</gene>
<protein>
    <submittedName>
        <fullName evidence="1">Uncharacterized protein</fullName>
    </submittedName>
</protein>
<reference evidence="1" key="1">
    <citation type="submission" date="2023-03" db="EMBL/GenBank/DDBJ databases">
        <title>Massive genome expansion in bonnet fungi (Mycena s.s.) driven by repeated elements and novel gene families across ecological guilds.</title>
        <authorList>
            <consortium name="Lawrence Berkeley National Laboratory"/>
            <person name="Harder C.B."/>
            <person name="Miyauchi S."/>
            <person name="Viragh M."/>
            <person name="Kuo A."/>
            <person name="Thoen E."/>
            <person name="Andreopoulos B."/>
            <person name="Lu D."/>
            <person name="Skrede I."/>
            <person name="Drula E."/>
            <person name="Henrissat B."/>
            <person name="Morin E."/>
            <person name="Kohler A."/>
            <person name="Barry K."/>
            <person name="LaButti K."/>
            <person name="Morin E."/>
            <person name="Salamov A."/>
            <person name="Lipzen A."/>
            <person name="Mereny Z."/>
            <person name="Hegedus B."/>
            <person name="Baldrian P."/>
            <person name="Stursova M."/>
            <person name="Weitz H."/>
            <person name="Taylor A."/>
            <person name="Grigoriev I.V."/>
            <person name="Nagy L.G."/>
            <person name="Martin F."/>
            <person name="Kauserud H."/>
        </authorList>
    </citation>
    <scope>NUCLEOTIDE SEQUENCE</scope>
    <source>
        <strain evidence="1">CBHHK002</strain>
    </source>
</reference>
<accession>A0AAD6Z9T7</accession>
<dbReference type="AlphaFoldDB" id="A0AAD6Z9T7"/>
<keyword evidence="2" id="KW-1185">Reference proteome</keyword>
<dbReference type="Proteomes" id="UP001218218">
    <property type="component" value="Unassembled WGS sequence"/>
</dbReference>